<sequence>MSKKIIITCAVTGASMTPSMSPYLPITPAEIAEQAVAAAAAGAAVLHLHARDPQDGQPSNEPEIWAGAIDPIRAQCDAIVNMSASLGATPEERVRGVMACMPEIATVIVGSMNYGNFRKAEEQGIVDYKHAWERESFFGAKSYEVVTNNNFAKIARTIELLDERGIAIEFECYDVGHLYTLAYHLDRHPLKGPVIVQFLTGILGGIPSDIDHLLHMKRTAERLFGDQMQLFIHGTGMVNIRTAAHGALMGTHLRVGQEDNLFDRPGVLFKSNAEQVTRIRTVLEALNIEIATPAEARAQLGLAALASAAH</sequence>
<dbReference type="InterPro" id="IPR008567">
    <property type="entry name" value="BKACE"/>
</dbReference>
<reference evidence="5 6" key="1">
    <citation type="submission" date="2021-01" db="EMBL/GenBank/DDBJ databases">
        <title>Roseomonas sp. nov, a bacterium isolated from an oil production mixture in Yumen Oilfield.</title>
        <authorList>
            <person name="Wu D."/>
        </authorList>
    </citation>
    <scope>NUCLEOTIDE SEQUENCE [LARGE SCALE GENOMIC DNA]</scope>
    <source>
        <strain evidence="5 6">ROY-5-3</strain>
    </source>
</reference>
<protein>
    <submittedName>
        <fullName evidence="5">3-keto-5-aminohexanoate cleavage protein</fullName>
    </submittedName>
</protein>
<evidence type="ECO:0000313" key="6">
    <source>
        <dbReference type="Proteomes" id="UP000689967"/>
    </source>
</evidence>
<evidence type="ECO:0000256" key="1">
    <source>
        <dbReference type="ARBA" id="ARBA00001947"/>
    </source>
</evidence>
<gene>
    <name evidence="5" type="ORF">JJQ90_13950</name>
</gene>
<dbReference type="EMBL" id="JAERQM010000004">
    <property type="protein sequence ID" value="MBU8544819.1"/>
    <property type="molecule type" value="Genomic_DNA"/>
</dbReference>
<keyword evidence="6" id="KW-1185">Reference proteome</keyword>
<keyword evidence="3" id="KW-0479">Metal-binding</keyword>
<comment type="cofactor">
    <cofactor evidence="1">
        <name>Zn(2+)</name>
        <dbReference type="ChEBI" id="CHEBI:29105"/>
    </cofactor>
</comment>
<dbReference type="PANTHER" id="PTHR37418">
    <property type="entry name" value="3-KETO-5-AMINOHEXANOATE CLEAVAGE ENZYME-RELATED"/>
    <property type="match status" value="1"/>
</dbReference>
<accession>A0ABS6H7Z8</accession>
<organism evidence="5 6">
    <name type="scientific">Falsiroseomonas oleicola</name>
    <dbReference type="NCBI Taxonomy" id="2801474"/>
    <lineage>
        <taxon>Bacteria</taxon>
        <taxon>Pseudomonadati</taxon>
        <taxon>Pseudomonadota</taxon>
        <taxon>Alphaproteobacteria</taxon>
        <taxon>Acetobacterales</taxon>
        <taxon>Roseomonadaceae</taxon>
        <taxon>Falsiroseomonas</taxon>
    </lineage>
</organism>
<proteinExistence type="predicted"/>
<dbReference type="PANTHER" id="PTHR37418:SF2">
    <property type="entry name" value="3-KETO-5-AMINOHEXANOATE CLEAVAGE ENZYME"/>
    <property type="match status" value="1"/>
</dbReference>
<dbReference type="Proteomes" id="UP000689967">
    <property type="component" value="Unassembled WGS sequence"/>
</dbReference>
<comment type="caution">
    <text evidence="5">The sequence shown here is derived from an EMBL/GenBank/DDBJ whole genome shotgun (WGS) entry which is preliminary data.</text>
</comment>
<name>A0ABS6H7Z8_9PROT</name>
<keyword evidence="2" id="KW-0808">Transferase</keyword>
<evidence type="ECO:0000313" key="5">
    <source>
        <dbReference type="EMBL" id="MBU8544819.1"/>
    </source>
</evidence>
<evidence type="ECO:0000256" key="2">
    <source>
        <dbReference type="ARBA" id="ARBA00022679"/>
    </source>
</evidence>
<evidence type="ECO:0000256" key="3">
    <source>
        <dbReference type="ARBA" id="ARBA00022723"/>
    </source>
</evidence>
<evidence type="ECO:0000256" key="4">
    <source>
        <dbReference type="ARBA" id="ARBA00022833"/>
    </source>
</evidence>
<keyword evidence="4" id="KW-0862">Zinc</keyword>
<dbReference type="RefSeq" id="WP_216876405.1">
    <property type="nucleotide sequence ID" value="NZ_JAERQM010000004.1"/>
</dbReference>
<dbReference type="Pfam" id="PF05853">
    <property type="entry name" value="BKACE"/>
    <property type="match status" value="1"/>
</dbReference>